<evidence type="ECO:0000313" key="4">
    <source>
        <dbReference type="Proteomes" id="UP000680750"/>
    </source>
</evidence>
<dbReference type="InterPro" id="IPR047057">
    <property type="entry name" value="MerR_fam"/>
</dbReference>
<gene>
    <name evidence="3" type="ORF">Asera_27760</name>
</gene>
<dbReference type="GO" id="GO:0003677">
    <property type="term" value="F:DNA binding"/>
    <property type="evidence" value="ECO:0007669"/>
    <property type="project" value="UniProtKB-KW"/>
</dbReference>
<dbReference type="Pfam" id="PF02607">
    <property type="entry name" value="B12-binding_2"/>
    <property type="match status" value="1"/>
</dbReference>
<dbReference type="InterPro" id="IPR003759">
    <property type="entry name" value="Cbl-bd_cap"/>
</dbReference>
<evidence type="ECO:0000259" key="2">
    <source>
        <dbReference type="PROSITE" id="PS50937"/>
    </source>
</evidence>
<dbReference type="KEGG" id="aser:Asera_27760"/>
<dbReference type="PROSITE" id="PS50937">
    <property type="entry name" value="HTH_MERR_2"/>
    <property type="match status" value="1"/>
</dbReference>
<dbReference type="InterPro" id="IPR009061">
    <property type="entry name" value="DNA-bd_dom_put_sf"/>
</dbReference>
<reference evidence="3" key="1">
    <citation type="submission" date="2020-08" db="EMBL/GenBank/DDBJ databases">
        <title>Whole genome shotgun sequence of Actinocatenispora sera NBRC 101916.</title>
        <authorList>
            <person name="Komaki H."/>
            <person name="Tamura T."/>
        </authorList>
    </citation>
    <scope>NUCLEOTIDE SEQUENCE</scope>
    <source>
        <strain evidence="3">NBRC 101916</strain>
    </source>
</reference>
<name>A0A810L3D6_9ACTN</name>
<dbReference type="RefSeq" id="WP_035298672.1">
    <property type="nucleotide sequence ID" value="NZ_AP023354.1"/>
</dbReference>
<dbReference type="Proteomes" id="UP000680750">
    <property type="component" value="Chromosome"/>
</dbReference>
<accession>A0A810L3D6</accession>
<dbReference type="SMART" id="SM00422">
    <property type="entry name" value="HTH_MERR"/>
    <property type="match status" value="1"/>
</dbReference>
<dbReference type="SUPFAM" id="SSF52242">
    <property type="entry name" value="Cobalamin (vitamin B12)-binding domain"/>
    <property type="match status" value="1"/>
</dbReference>
<evidence type="ECO:0000313" key="3">
    <source>
        <dbReference type="EMBL" id="BCJ28668.1"/>
    </source>
</evidence>
<proteinExistence type="predicted"/>
<dbReference type="AlphaFoldDB" id="A0A810L3D6"/>
<organism evidence="3 4">
    <name type="scientific">Actinocatenispora sera</name>
    <dbReference type="NCBI Taxonomy" id="390989"/>
    <lineage>
        <taxon>Bacteria</taxon>
        <taxon>Bacillati</taxon>
        <taxon>Actinomycetota</taxon>
        <taxon>Actinomycetes</taxon>
        <taxon>Micromonosporales</taxon>
        <taxon>Micromonosporaceae</taxon>
        <taxon>Actinocatenispora</taxon>
    </lineage>
</organism>
<protein>
    <submittedName>
        <fullName evidence="3">Transcriptional regulator</fullName>
    </submittedName>
</protein>
<dbReference type="PANTHER" id="PTHR30204">
    <property type="entry name" value="REDOX-CYCLING DRUG-SENSING TRANSCRIPTIONAL ACTIVATOR SOXR"/>
    <property type="match status" value="1"/>
</dbReference>
<dbReference type="GO" id="GO:0046872">
    <property type="term" value="F:metal ion binding"/>
    <property type="evidence" value="ECO:0007669"/>
    <property type="project" value="InterPro"/>
</dbReference>
<dbReference type="InterPro" id="IPR036724">
    <property type="entry name" value="Cobalamin-bd_sf"/>
</dbReference>
<dbReference type="SUPFAM" id="SSF46955">
    <property type="entry name" value="Putative DNA-binding domain"/>
    <property type="match status" value="1"/>
</dbReference>
<evidence type="ECO:0000256" key="1">
    <source>
        <dbReference type="ARBA" id="ARBA00023125"/>
    </source>
</evidence>
<dbReference type="Pfam" id="PF13411">
    <property type="entry name" value="MerR_1"/>
    <property type="match status" value="1"/>
</dbReference>
<sequence>MDDDQRSLSAGEVARELGVAVTTIRTWDRRYGLGPAQREAGKHRRYDTTDLARLRLMRQLTVDGVAPAEAARLARRLPTSLAATQAVAQQLAGKEAGAAVRGLCRAALALDVVQTDRLLSDAVGRCGVVVTWTTIIAPALIELGRRHAQAGRYIEAEHLLSNTVSRALARVPRNDALPAVLLACGPQEQHTLALEATAAALAETGRGSRMLGARVPAQSLSTAISKTGPHAVVLWSHQLQRDDLLQLAAAMTARPRPLIIATCGPGWQTRPPQDGVIAPASFVELLHVLQLVA</sequence>
<keyword evidence="1" id="KW-0238">DNA-binding</keyword>
<dbReference type="GO" id="GO:0031419">
    <property type="term" value="F:cobalamin binding"/>
    <property type="evidence" value="ECO:0007669"/>
    <property type="project" value="InterPro"/>
</dbReference>
<dbReference type="Gene3D" id="1.10.1660.10">
    <property type="match status" value="1"/>
</dbReference>
<dbReference type="Gene3D" id="3.40.50.280">
    <property type="entry name" value="Cobalamin-binding domain"/>
    <property type="match status" value="1"/>
</dbReference>
<dbReference type="GO" id="GO:0003700">
    <property type="term" value="F:DNA-binding transcription factor activity"/>
    <property type="evidence" value="ECO:0007669"/>
    <property type="project" value="InterPro"/>
</dbReference>
<dbReference type="OrthoDB" id="9800334at2"/>
<dbReference type="PANTHER" id="PTHR30204:SF97">
    <property type="entry name" value="MERR FAMILY REGULATORY PROTEIN"/>
    <property type="match status" value="1"/>
</dbReference>
<dbReference type="InterPro" id="IPR036594">
    <property type="entry name" value="Meth_synthase_dom"/>
</dbReference>
<dbReference type="Gene3D" id="1.10.1240.10">
    <property type="entry name" value="Methionine synthase domain"/>
    <property type="match status" value="1"/>
</dbReference>
<dbReference type="InterPro" id="IPR000551">
    <property type="entry name" value="MerR-type_HTH_dom"/>
</dbReference>
<feature type="domain" description="HTH merR-type" evidence="2">
    <location>
        <begin position="7"/>
        <end position="76"/>
    </location>
</feature>
<dbReference type="EMBL" id="AP023354">
    <property type="protein sequence ID" value="BCJ28668.1"/>
    <property type="molecule type" value="Genomic_DNA"/>
</dbReference>
<keyword evidence="4" id="KW-1185">Reference proteome</keyword>
<dbReference type="CDD" id="cd01104">
    <property type="entry name" value="HTH_MlrA-CarA"/>
    <property type="match status" value="1"/>
</dbReference>